<dbReference type="VEuPathDB" id="ToxoDB:cyc_04732"/>
<accession>A0A1D3D530</accession>
<organism evidence="2 3">
    <name type="scientific">Cyclospora cayetanensis</name>
    <dbReference type="NCBI Taxonomy" id="88456"/>
    <lineage>
        <taxon>Eukaryota</taxon>
        <taxon>Sar</taxon>
        <taxon>Alveolata</taxon>
        <taxon>Apicomplexa</taxon>
        <taxon>Conoidasida</taxon>
        <taxon>Coccidia</taxon>
        <taxon>Eucoccidiorida</taxon>
        <taxon>Eimeriorina</taxon>
        <taxon>Eimeriidae</taxon>
        <taxon>Cyclospora</taxon>
    </lineage>
</organism>
<evidence type="ECO:0000313" key="3">
    <source>
        <dbReference type="Proteomes" id="UP000095192"/>
    </source>
</evidence>
<dbReference type="AlphaFoldDB" id="A0A1D3D530"/>
<name>A0A1D3D530_9EIME</name>
<keyword evidence="2" id="KW-0650">Protein phosphatase inhibitor</keyword>
<sequence length="136" mass="15858">MSREATTRSSSLSQSGPPGILVKAQTPSKHPLGIRWDEEMIAEHDLLRGTRIPITEPKTPYNRERVDDEEPEEQPQAVDPSELAARLVQLEDSNTEQQKQVHQEKDFRERRKQHYNEFHQSKLMLQSLKDEDEDEE</sequence>
<dbReference type="PANTHER" id="PTHR12398:SF20">
    <property type="entry name" value="PROTEIN PHOSPHATASE 1 REGULATORY INHIBITOR SUBUNIT 2"/>
    <property type="match status" value="1"/>
</dbReference>
<dbReference type="Proteomes" id="UP000095192">
    <property type="component" value="Unassembled WGS sequence"/>
</dbReference>
<keyword evidence="3" id="KW-1185">Reference proteome</keyword>
<protein>
    <submittedName>
        <fullName evidence="2">Protein phosphatase inhibitor 2</fullName>
    </submittedName>
</protein>
<feature type="region of interest" description="Disordered" evidence="1">
    <location>
        <begin position="1"/>
        <end position="34"/>
    </location>
</feature>
<feature type="region of interest" description="Disordered" evidence="1">
    <location>
        <begin position="47"/>
        <end position="136"/>
    </location>
</feature>
<dbReference type="EMBL" id="JROU02000693">
    <property type="protein sequence ID" value="OEH78559.1"/>
    <property type="molecule type" value="Genomic_DNA"/>
</dbReference>
<dbReference type="PANTHER" id="PTHR12398">
    <property type="entry name" value="PROTEIN PHOSPHATASE INHIBITOR"/>
    <property type="match status" value="1"/>
</dbReference>
<proteinExistence type="predicted"/>
<comment type="caution">
    <text evidence="2">The sequence shown here is derived from an EMBL/GenBank/DDBJ whole genome shotgun (WGS) entry which is preliminary data.</text>
</comment>
<dbReference type="Pfam" id="PF04979">
    <property type="entry name" value="IPP-2"/>
    <property type="match status" value="1"/>
</dbReference>
<reference evidence="2 3" key="1">
    <citation type="journal article" date="2016" name="BMC Genomics">
        <title>Comparative genomics reveals Cyclospora cayetanensis possesses coccidia-like metabolism and invasion components but unique surface antigens.</title>
        <authorList>
            <person name="Liu S."/>
            <person name="Wang L."/>
            <person name="Zheng H."/>
            <person name="Xu Z."/>
            <person name="Roellig D.M."/>
            <person name="Li N."/>
            <person name="Frace M.A."/>
            <person name="Tang K."/>
            <person name="Arrowood M.J."/>
            <person name="Moss D.M."/>
            <person name="Zhang L."/>
            <person name="Feng Y."/>
            <person name="Xiao L."/>
        </authorList>
    </citation>
    <scope>NUCLEOTIDE SEQUENCE [LARGE SCALE GENOMIC DNA]</scope>
    <source>
        <strain evidence="2 3">CHN_HEN01</strain>
    </source>
</reference>
<evidence type="ECO:0000256" key="1">
    <source>
        <dbReference type="SAM" id="MobiDB-lite"/>
    </source>
</evidence>
<dbReference type="FunCoup" id="A0A1D3D530">
    <property type="interactions" value="31"/>
</dbReference>
<feature type="compositionally biased region" description="Polar residues" evidence="1">
    <location>
        <begin position="7"/>
        <end position="16"/>
    </location>
</feature>
<dbReference type="GO" id="GO:0009966">
    <property type="term" value="P:regulation of signal transduction"/>
    <property type="evidence" value="ECO:0007669"/>
    <property type="project" value="InterPro"/>
</dbReference>
<gene>
    <name evidence="2" type="ORF">cyc_04732</name>
</gene>
<evidence type="ECO:0000313" key="2">
    <source>
        <dbReference type="EMBL" id="OEH78559.1"/>
    </source>
</evidence>
<dbReference type="InterPro" id="IPR007062">
    <property type="entry name" value="PPI-2"/>
</dbReference>
<dbReference type="VEuPathDB" id="ToxoDB:LOC34621220"/>
<dbReference type="GO" id="GO:0004864">
    <property type="term" value="F:protein phosphatase inhibitor activity"/>
    <property type="evidence" value="ECO:0007669"/>
    <property type="project" value="InterPro"/>
</dbReference>
<dbReference type="InParanoid" id="A0A1D3D530"/>
<feature type="compositionally biased region" description="Basic and acidic residues" evidence="1">
    <location>
        <begin position="99"/>
        <end position="120"/>
    </location>
</feature>